<dbReference type="SUPFAM" id="SSF90229">
    <property type="entry name" value="CCCH zinc finger"/>
    <property type="match status" value="1"/>
</dbReference>
<evidence type="ECO:0000256" key="3">
    <source>
        <dbReference type="ARBA" id="ARBA00005884"/>
    </source>
</evidence>
<keyword evidence="9" id="KW-0833">Ubl conjugation pathway</keyword>
<dbReference type="Gene3D" id="4.10.1000.10">
    <property type="entry name" value="Zinc finger, CCCH-type"/>
    <property type="match status" value="1"/>
</dbReference>
<dbReference type="SMART" id="SM00356">
    <property type="entry name" value="ZnF_C3H1"/>
    <property type="match status" value="1"/>
</dbReference>
<dbReference type="PROSITE" id="PS00518">
    <property type="entry name" value="ZF_RING_1"/>
    <property type="match status" value="1"/>
</dbReference>
<keyword evidence="8 11" id="KW-0863">Zinc-finger</keyword>
<keyword evidence="6 11" id="KW-0479">Metal-binding</keyword>
<evidence type="ECO:0000256" key="5">
    <source>
        <dbReference type="ARBA" id="ARBA00022679"/>
    </source>
</evidence>
<reference evidence="17 18" key="1">
    <citation type="journal article" date="2024" name="Nat. Commun.">
        <title>Phylogenomics reveals the evolutionary origins of lichenization in chlorophyte algae.</title>
        <authorList>
            <person name="Puginier C."/>
            <person name="Libourel C."/>
            <person name="Otte J."/>
            <person name="Skaloud P."/>
            <person name="Haon M."/>
            <person name="Grisel S."/>
            <person name="Petersen M."/>
            <person name="Berrin J.G."/>
            <person name="Delaux P.M."/>
            <person name="Dal Grande F."/>
            <person name="Keller J."/>
        </authorList>
    </citation>
    <scope>NUCLEOTIDE SEQUENCE [LARGE SCALE GENOMIC DNA]</scope>
    <source>
        <strain evidence="17 18">SAG 2043</strain>
    </source>
</reference>
<evidence type="ECO:0000256" key="4">
    <source>
        <dbReference type="ARBA" id="ARBA00012251"/>
    </source>
</evidence>
<dbReference type="EMBL" id="JALJOR010000017">
    <property type="protein sequence ID" value="KAK9804884.1"/>
    <property type="molecule type" value="Genomic_DNA"/>
</dbReference>
<protein>
    <recommendedName>
        <fullName evidence="4">RBR-type E3 ubiquitin transferase</fullName>
        <ecNumber evidence="4">2.3.2.31</ecNumber>
    </recommendedName>
</protein>
<dbReference type="InterPro" id="IPR017907">
    <property type="entry name" value="Znf_RING_CS"/>
</dbReference>
<comment type="catalytic activity">
    <reaction evidence="1">
        <text>[E2 ubiquitin-conjugating enzyme]-S-ubiquitinyl-L-cysteine + [acceptor protein]-L-lysine = [E2 ubiquitin-conjugating enzyme]-L-cysteine + [acceptor protein]-N(6)-ubiquitinyl-L-lysine.</text>
        <dbReference type="EC" id="2.3.2.31"/>
    </reaction>
</comment>
<feature type="zinc finger region" description="C3H1-type" evidence="11">
    <location>
        <begin position="295"/>
        <end position="322"/>
    </location>
</feature>
<evidence type="ECO:0000259" key="14">
    <source>
        <dbReference type="PROSITE" id="PS50089"/>
    </source>
</evidence>
<dbReference type="Pfam" id="PF01485">
    <property type="entry name" value="IBR"/>
    <property type="match status" value="1"/>
</dbReference>
<gene>
    <name evidence="17" type="ORF">WJX72_010088</name>
</gene>
<dbReference type="InterPro" id="IPR002867">
    <property type="entry name" value="IBR_dom"/>
</dbReference>
<name>A0AAW1PAT2_9CHLO</name>
<dbReference type="Proteomes" id="UP001489004">
    <property type="component" value="Unassembled WGS sequence"/>
</dbReference>
<dbReference type="CDD" id="cd22584">
    <property type="entry name" value="Rcat_RBR_unk"/>
    <property type="match status" value="1"/>
</dbReference>
<feature type="domain" description="RING-type" evidence="14">
    <location>
        <begin position="23"/>
        <end position="69"/>
    </location>
</feature>
<dbReference type="InterPro" id="IPR044066">
    <property type="entry name" value="TRIAD_supradom"/>
</dbReference>
<dbReference type="CDD" id="cd22582">
    <property type="entry name" value="BRcat_RBR_unk"/>
    <property type="match status" value="1"/>
</dbReference>
<dbReference type="PANTHER" id="PTHR11685">
    <property type="entry name" value="RBR FAMILY RING FINGER AND IBR DOMAIN-CONTAINING"/>
    <property type="match status" value="1"/>
</dbReference>
<sequence>MQALWQLVGAFADLVFGPRTVVCGICLEEVKSICGVAGCGHQFCNSCLGQHISTRIQSKRVPIRCPEHECATLIDGRECRKLLQSSGASANLLEELLQLEIEASIPEEQRIYCPNPRCALLLVRDDQGTAARQNVRSRCPACQQLMCASCRAAWHTGLTCEEFRRRPSPEERAFLALVHSSRWKACPKCKRVIQRSAGCNHMTCKCGTHFCYRCGAAYPVISGYPQPACKCGLYNHSPLDTSPDDTEARQLQLPEALEAPHMVGLAAIRVPHDQQRDRGAEVEGPEHGHHPHHPRYRTALCRYYSNGFCRYGTTCNFAHGVDQLRARHQWRM</sequence>
<dbReference type="Gene3D" id="3.30.40.10">
    <property type="entry name" value="Zinc/RING finger domain, C3HC4 (zinc finger)"/>
    <property type="match status" value="1"/>
</dbReference>
<keyword evidence="7" id="KW-0677">Repeat</keyword>
<dbReference type="Pfam" id="PF22191">
    <property type="entry name" value="IBR_1"/>
    <property type="match status" value="1"/>
</dbReference>
<dbReference type="GO" id="GO:0008270">
    <property type="term" value="F:zinc ion binding"/>
    <property type="evidence" value="ECO:0007669"/>
    <property type="project" value="UniProtKB-KW"/>
</dbReference>
<evidence type="ECO:0000256" key="11">
    <source>
        <dbReference type="PROSITE-ProRule" id="PRU00723"/>
    </source>
</evidence>
<dbReference type="Pfam" id="PF00642">
    <property type="entry name" value="zf-CCCH"/>
    <property type="match status" value="1"/>
</dbReference>
<evidence type="ECO:0000259" key="16">
    <source>
        <dbReference type="PROSITE" id="PS51873"/>
    </source>
</evidence>
<dbReference type="SUPFAM" id="SSF57850">
    <property type="entry name" value="RING/U-box"/>
    <property type="match status" value="3"/>
</dbReference>
<comment type="similarity">
    <text evidence="3">Belongs to the RBR family. Ariadne subfamily.</text>
</comment>
<feature type="region of interest" description="Disordered" evidence="12">
    <location>
        <begin position="273"/>
        <end position="292"/>
    </location>
</feature>
<dbReference type="PROSITE" id="PS50089">
    <property type="entry name" value="ZF_RING_2"/>
    <property type="match status" value="1"/>
</dbReference>
<dbReference type="PROSITE" id="PS50103">
    <property type="entry name" value="ZF_C3H1"/>
    <property type="match status" value="1"/>
</dbReference>
<dbReference type="EC" id="2.3.2.31" evidence="4"/>
<dbReference type="SMART" id="SM00184">
    <property type="entry name" value="RING"/>
    <property type="match status" value="1"/>
</dbReference>
<dbReference type="InterPro" id="IPR000571">
    <property type="entry name" value="Znf_CCCH"/>
</dbReference>
<feature type="domain" description="C3H1-type" evidence="15">
    <location>
        <begin position="295"/>
        <end position="322"/>
    </location>
</feature>
<dbReference type="Gene3D" id="1.20.120.1750">
    <property type="match status" value="1"/>
</dbReference>
<accession>A0AAW1PAT2</accession>
<dbReference type="GO" id="GO:0061630">
    <property type="term" value="F:ubiquitin protein ligase activity"/>
    <property type="evidence" value="ECO:0007669"/>
    <property type="project" value="UniProtKB-EC"/>
</dbReference>
<dbReference type="PROSITE" id="PS51873">
    <property type="entry name" value="TRIAD"/>
    <property type="match status" value="1"/>
</dbReference>
<evidence type="ECO:0000256" key="6">
    <source>
        <dbReference type="ARBA" id="ARBA00022723"/>
    </source>
</evidence>
<evidence type="ECO:0000256" key="12">
    <source>
        <dbReference type="SAM" id="MobiDB-lite"/>
    </source>
</evidence>
<organism evidence="17 18">
    <name type="scientific">[Myrmecia] bisecta</name>
    <dbReference type="NCBI Taxonomy" id="41462"/>
    <lineage>
        <taxon>Eukaryota</taxon>
        <taxon>Viridiplantae</taxon>
        <taxon>Chlorophyta</taxon>
        <taxon>core chlorophytes</taxon>
        <taxon>Trebouxiophyceae</taxon>
        <taxon>Trebouxiales</taxon>
        <taxon>Trebouxiaceae</taxon>
        <taxon>Myrmecia</taxon>
    </lineage>
</organism>
<feature type="domain" description="RING-type" evidence="16">
    <location>
        <begin position="19"/>
        <end position="240"/>
    </location>
</feature>
<evidence type="ECO:0000259" key="15">
    <source>
        <dbReference type="PROSITE" id="PS50103"/>
    </source>
</evidence>
<keyword evidence="10 11" id="KW-0862">Zinc</keyword>
<feature type="chain" id="PRO_5043463755" description="RBR-type E3 ubiquitin transferase" evidence="13">
    <location>
        <begin position="18"/>
        <end position="332"/>
    </location>
</feature>
<dbReference type="InterPro" id="IPR018957">
    <property type="entry name" value="Znf_C3HC4_RING-type"/>
</dbReference>
<dbReference type="InterPro" id="IPR036855">
    <property type="entry name" value="Znf_CCCH_sf"/>
</dbReference>
<evidence type="ECO:0000256" key="8">
    <source>
        <dbReference type="ARBA" id="ARBA00022771"/>
    </source>
</evidence>
<dbReference type="InterPro" id="IPR001841">
    <property type="entry name" value="Znf_RING"/>
</dbReference>
<evidence type="ECO:0000256" key="9">
    <source>
        <dbReference type="ARBA" id="ARBA00022786"/>
    </source>
</evidence>
<comment type="function">
    <text evidence="2">Might act as an E3 ubiquitin-protein ligase, or as part of E3 complex, which accepts ubiquitin from specific E2 ubiquitin-conjugating enzymes and then transfers it to substrates.</text>
</comment>
<evidence type="ECO:0000256" key="13">
    <source>
        <dbReference type="SAM" id="SignalP"/>
    </source>
</evidence>
<dbReference type="SMART" id="SM00647">
    <property type="entry name" value="IBR"/>
    <property type="match status" value="2"/>
</dbReference>
<keyword evidence="18" id="KW-1185">Reference proteome</keyword>
<proteinExistence type="inferred from homology"/>
<comment type="caution">
    <text evidence="17">The sequence shown here is derived from an EMBL/GenBank/DDBJ whole genome shotgun (WGS) entry which is preliminary data.</text>
</comment>
<keyword evidence="5" id="KW-0808">Transferase</keyword>
<feature type="compositionally biased region" description="Basic and acidic residues" evidence="12">
    <location>
        <begin position="273"/>
        <end position="288"/>
    </location>
</feature>
<dbReference type="GO" id="GO:0016567">
    <property type="term" value="P:protein ubiquitination"/>
    <property type="evidence" value="ECO:0007669"/>
    <property type="project" value="InterPro"/>
</dbReference>
<keyword evidence="13" id="KW-0732">Signal</keyword>
<evidence type="ECO:0000256" key="2">
    <source>
        <dbReference type="ARBA" id="ARBA00003976"/>
    </source>
</evidence>
<dbReference type="InterPro" id="IPR013083">
    <property type="entry name" value="Znf_RING/FYVE/PHD"/>
</dbReference>
<evidence type="ECO:0000256" key="1">
    <source>
        <dbReference type="ARBA" id="ARBA00001798"/>
    </source>
</evidence>
<evidence type="ECO:0000256" key="7">
    <source>
        <dbReference type="ARBA" id="ARBA00022737"/>
    </source>
</evidence>
<dbReference type="Pfam" id="PF00097">
    <property type="entry name" value="zf-C3HC4"/>
    <property type="match status" value="1"/>
</dbReference>
<evidence type="ECO:0000256" key="10">
    <source>
        <dbReference type="ARBA" id="ARBA00022833"/>
    </source>
</evidence>
<feature type="signal peptide" evidence="13">
    <location>
        <begin position="1"/>
        <end position="17"/>
    </location>
</feature>
<dbReference type="AlphaFoldDB" id="A0AAW1PAT2"/>
<evidence type="ECO:0000313" key="18">
    <source>
        <dbReference type="Proteomes" id="UP001489004"/>
    </source>
</evidence>
<dbReference type="InterPro" id="IPR031127">
    <property type="entry name" value="E3_UB_ligase_RBR"/>
</dbReference>
<evidence type="ECO:0000313" key="17">
    <source>
        <dbReference type="EMBL" id="KAK9804884.1"/>
    </source>
</evidence>